<dbReference type="AlphaFoldDB" id="A0A915AVA1"/>
<dbReference type="WBParaSite" id="PgR017X_g102_t01">
    <property type="protein sequence ID" value="PgR017X_g102_t01"/>
    <property type="gene ID" value="PgR017X_g102"/>
</dbReference>
<dbReference type="Gene3D" id="3.40.50.300">
    <property type="entry name" value="P-loop containing nucleotide triphosphate hydrolases"/>
    <property type="match status" value="1"/>
</dbReference>
<reference evidence="9 10" key="1">
    <citation type="submission" date="2022-11" db="UniProtKB">
        <authorList>
            <consortium name="WormBaseParasite"/>
        </authorList>
    </citation>
    <scope>IDENTIFICATION</scope>
</reference>
<keyword evidence="3" id="KW-0547">Nucleotide-binding</keyword>
<keyword evidence="8" id="KW-1185">Reference proteome</keyword>
<dbReference type="PANTHER" id="PTHR12172">
    <property type="entry name" value="CELL CYCLE CHECKPOINT PROTEIN RAD17"/>
    <property type="match status" value="1"/>
</dbReference>
<dbReference type="Proteomes" id="UP000887569">
    <property type="component" value="Unplaced"/>
</dbReference>
<dbReference type="SUPFAM" id="SSF52540">
    <property type="entry name" value="P-loop containing nucleoside triphosphate hydrolases"/>
    <property type="match status" value="1"/>
</dbReference>
<dbReference type="InterPro" id="IPR027417">
    <property type="entry name" value="P-loop_NTPase"/>
</dbReference>
<evidence type="ECO:0000256" key="2">
    <source>
        <dbReference type="ARBA" id="ARBA00006168"/>
    </source>
</evidence>
<dbReference type="GO" id="GO:0005524">
    <property type="term" value="F:ATP binding"/>
    <property type="evidence" value="ECO:0007669"/>
    <property type="project" value="UniProtKB-KW"/>
</dbReference>
<dbReference type="Pfam" id="PF03215">
    <property type="entry name" value="Rad17"/>
    <property type="match status" value="1"/>
</dbReference>
<dbReference type="GO" id="GO:0006281">
    <property type="term" value="P:DNA repair"/>
    <property type="evidence" value="ECO:0007669"/>
    <property type="project" value="InterPro"/>
</dbReference>
<sequence>MSRSEGVSKRWFSCSFDDVKPSRSVSLLSSANATCSKLLTSAKQISLRNHNDDETSLNITEIDDDEPLLVWETPKISLLKPAQSRCYESLIDRFAPTNVEHLAVHTKKIDQVREWMLNHRDGMKRSKILLLNGPCGSGKTATVKVLCSELRMQLVEWESPDHYEFAVDENGEEIICEQSQVRVFADFLKSVDRNSLDDSCAQRVVLIEHLPNIFYREPGLLHSLLCTYALYSRCMFIFVLSSIESCWTLNPRRLFPMSMLRDLRFDTITFNPSALTFLSKVIRRILSELKIKATSTQIKYIAESAVGDIRCAINNLQLCIGGDGQLLKDAVLFGSSSQTDPFHSIGRMLHGKRAEHDSNEWLESENLLSERLCGRFHRPRPPKDVLEDVIQKTAMSGDNIAAYLEEHEPYFVKSLTDLRAVFDNISLMDSLFGSWEVRMNNALSEYEAQIAARSTIFYNYGIKYSSGRGLHSLSKPRWWETQKRIEMLTKEVRTVFPGSVGKDLFTLILPMMLHIGPPLDICQRHFLTALNSRNSASAQPEFASVTSMQHQRNLLNGTRTAMEEDGFDIEEVEGVTWP</sequence>
<keyword evidence="6" id="KW-0539">Nucleus</keyword>
<keyword evidence="5" id="KW-0067">ATP-binding</keyword>
<dbReference type="GO" id="GO:0003682">
    <property type="term" value="F:chromatin binding"/>
    <property type="evidence" value="ECO:0007669"/>
    <property type="project" value="TreeGrafter"/>
</dbReference>
<dbReference type="Gene3D" id="1.10.8.60">
    <property type="match status" value="1"/>
</dbReference>
<dbReference type="InterPro" id="IPR004582">
    <property type="entry name" value="Checkpoint_prot_Rad17_Rad24"/>
</dbReference>
<evidence type="ECO:0000256" key="1">
    <source>
        <dbReference type="ARBA" id="ARBA00004123"/>
    </source>
</evidence>
<evidence type="ECO:0000256" key="6">
    <source>
        <dbReference type="ARBA" id="ARBA00023242"/>
    </source>
</evidence>
<comment type="subcellular location">
    <subcellularLocation>
        <location evidence="1">Nucleus</location>
    </subcellularLocation>
</comment>
<dbReference type="GO" id="GO:0005634">
    <property type="term" value="C:nucleus"/>
    <property type="evidence" value="ECO:0007669"/>
    <property type="project" value="UniProtKB-SubCell"/>
</dbReference>
<name>A0A915AVA1_PARUN</name>
<keyword evidence="4" id="KW-0227">DNA damage</keyword>
<protein>
    <submittedName>
        <fullName evidence="9 10">Cell cycle checkpoint protein RAD17</fullName>
    </submittedName>
</protein>
<evidence type="ECO:0000313" key="10">
    <source>
        <dbReference type="WBParaSite" id="PgR017X_g102_t03"/>
    </source>
</evidence>
<evidence type="ECO:0000313" key="9">
    <source>
        <dbReference type="WBParaSite" id="PgR017X_g102_t01"/>
    </source>
</evidence>
<evidence type="ECO:0000313" key="8">
    <source>
        <dbReference type="Proteomes" id="UP000887569"/>
    </source>
</evidence>
<organism evidence="8 9">
    <name type="scientific">Parascaris univalens</name>
    <name type="common">Nematode worm</name>
    <dbReference type="NCBI Taxonomy" id="6257"/>
    <lineage>
        <taxon>Eukaryota</taxon>
        <taxon>Metazoa</taxon>
        <taxon>Ecdysozoa</taxon>
        <taxon>Nematoda</taxon>
        <taxon>Chromadorea</taxon>
        <taxon>Rhabditida</taxon>
        <taxon>Spirurina</taxon>
        <taxon>Ascaridomorpha</taxon>
        <taxon>Ascaridoidea</taxon>
        <taxon>Ascarididae</taxon>
        <taxon>Parascaris</taxon>
    </lineage>
</organism>
<evidence type="ECO:0000256" key="3">
    <source>
        <dbReference type="ARBA" id="ARBA00022741"/>
    </source>
</evidence>
<dbReference type="PANTHER" id="PTHR12172:SF0">
    <property type="entry name" value="CELL CYCLE CHECKPOINT PROTEIN RAD17"/>
    <property type="match status" value="1"/>
</dbReference>
<dbReference type="GO" id="GO:0003689">
    <property type="term" value="F:DNA clamp loader activity"/>
    <property type="evidence" value="ECO:0007669"/>
    <property type="project" value="TreeGrafter"/>
</dbReference>
<comment type="similarity">
    <text evidence="2">Belongs to the rad17/RAD24 family.</text>
</comment>
<accession>A0A915AVA1</accession>
<proteinExistence type="inferred from homology"/>
<evidence type="ECO:0000256" key="7">
    <source>
        <dbReference type="ARBA" id="ARBA00023306"/>
    </source>
</evidence>
<evidence type="ECO:0000256" key="4">
    <source>
        <dbReference type="ARBA" id="ARBA00022763"/>
    </source>
</evidence>
<dbReference type="GO" id="GO:0033314">
    <property type="term" value="P:mitotic DNA replication checkpoint signaling"/>
    <property type="evidence" value="ECO:0007669"/>
    <property type="project" value="TreeGrafter"/>
</dbReference>
<dbReference type="WBParaSite" id="PgR017X_g102_t03">
    <property type="protein sequence ID" value="PgR017X_g102_t03"/>
    <property type="gene ID" value="PgR017X_g102"/>
</dbReference>
<keyword evidence="7" id="KW-0131">Cell cycle</keyword>
<dbReference type="GO" id="GO:0000077">
    <property type="term" value="P:DNA damage checkpoint signaling"/>
    <property type="evidence" value="ECO:0007669"/>
    <property type="project" value="TreeGrafter"/>
</dbReference>
<evidence type="ECO:0000256" key="5">
    <source>
        <dbReference type="ARBA" id="ARBA00022840"/>
    </source>
</evidence>